<feature type="domain" description="CS" evidence="1">
    <location>
        <begin position="29"/>
        <end position="129"/>
    </location>
</feature>
<dbReference type="KEGG" id="fas:105271127"/>
<organism evidence="2 3">
    <name type="scientific">Fopius arisanus</name>
    <dbReference type="NCBI Taxonomy" id="64838"/>
    <lineage>
        <taxon>Eukaryota</taxon>
        <taxon>Metazoa</taxon>
        <taxon>Ecdysozoa</taxon>
        <taxon>Arthropoda</taxon>
        <taxon>Hexapoda</taxon>
        <taxon>Insecta</taxon>
        <taxon>Pterygota</taxon>
        <taxon>Neoptera</taxon>
        <taxon>Endopterygota</taxon>
        <taxon>Hymenoptera</taxon>
        <taxon>Apocrita</taxon>
        <taxon>Ichneumonoidea</taxon>
        <taxon>Braconidae</taxon>
        <taxon>Opiinae</taxon>
        <taxon>Fopius</taxon>
    </lineage>
</organism>
<dbReference type="Pfam" id="PF04969">
    <property type="entry name" value="CS"/>
    <property type="match status" value="1"/>
</dbReference>
<dbReference type="RefSeq" id="XP_011310782.1">
    <property type="nucleotide sequence ID" value="XM_011312480.1"/>
</dbReference>
<dbReference type="SUPFAM" id="SSF49764">
    <property type="entry name" value="HSP20-like chaperones"/>
    <property type="match status" value="1"/>
</dbReference>
<evidence type="ECO:0000259" key="1">
    <source>
        <dbReference type="PROSITE" id="PS51203"/>
    </source>
</evidence>
<dbReference type="PROSITE" id="PS51203">
    <property type="entry name" value="CS"/>
    <property type="match status" value="1"/>
</dbReference>
<dbReference type="InterPro" id="IPR008978">
    <property type="entry name" value="HSP20-like_chaperone"/>
</dbReference>
<name>A0A9R1U826_9HYME</name>
<keyword evidence="2" id="KW-1185">Reference proteome</keyword>
<dbReference type="Gene3D" id="2.60.40.790">
    <property type="match status" value="1"/>
</dbReference>
<dbReference type="PANTHER" id="PTHR12356:SF19">
    <property type="entry name" value="NUDC DOMAIN-CONTAINING PROTEIN 3"/>
    <property type="match status" value="1"/>
</dbReference>
<dbReference type="OrthoDB" id="515366at2759"/>
<dbReference type="GO" id="GO:0005737">
    <property type="term" value="C:cytoplasm"/>
    <property type="evidence" value="ECO:0007669"/>
    <property type="project" value="TreeGrafter"/>
</dbReference>
<evidence type="ECO:0000313" key="2">
    <source>
        <dbReference type="Proteomes" id="UP000694866"/>
    </source>
</evidence>
<evidence type="ECO:0000313" key="3">
    <source>
        <dbReference type="RefSeq" id="XP_011310782.1"/>
    </source>
</evidence>
<reference evidence="3" key="1">
    <citation type="submission" date="2025-08" db="UniProtKB">
        <authorList>
            <consortium name="RefSeq"/>
        </authorList>
    </citation>
    <scope>IDENTIFICATION</scope>
    <source>
        <strain evidence="3">USDA-PBARC FA_bdor</strain>
        <tissue evidence="3">Whole organism</tissue>
    </source>
</reference>
<dbReference type="InterPro" id="IPR037898">
    <property type="entry name" value="NudC_fam"/>
</dbReference>
<dbReference type="InterPro" id="IPR007052">
    <property type="entry name" value="CS_dom"/>
</dbReference>
<dbReference type="GO" id="GO:0006457">
    <property type="term" value="P:protein folding"/>
    <property type="evidence" value="ECO:0007669"/>
    <property type="project" value="TreeGrafter"/>
</dbReference>
<gene>
    <name evidence="3" type="primary">LOC105271127</name>
</gene>
<dbReference type="CDD" id="cd06467">
    <property type="entry name" value="p23_NUDC_like"/>
    <property type="match status" value="1"/>
</dbReference>
<dbReference type="PANTHER" id="PTHR12356">
    <property type="entry name" value="NUCLEAR MOVEMENT PROTEIN NUDC"/>
    <property type="match status" value="1"/>
</dbReference>
<accession>A0A9R1U826</accession>
<dbReference type="GO" id="GO:0051082">
    <property type="term" value="F:unfolded protein binding"/>
    <property type="evidence" value="ECO:0007669"/>
    <property type="project" value="TreeGrafter"/>
</dbReference>
<protein>
    <submittedName>
        <fullName evidence="3">NudC domain-containing protein 3</fullName>
    </submittedName>
</protein>
<sequence>MNLASLVDKNNNSFMRMASNQSSDNYNGAEHENFSWSQSINDLDVIVKIPDGLKCLDDLKIHVSTRGIKVEARTRNFRAGDQDSDWCVIFQGELSYEIKSSESIWTAIPGKYVHIHLEKSSERWWESLINDEAKISLDKIDCSRDIEELNPQEQMTLQELMWCEHEKNLKRLEKVKEQ</sequence>
<dbReference type="Proteomes" id="UP000694866">
    <property type="component" value="Unplaced"/>
</dbReference>
<proteinExistence type="predicted"/>
<dbReference type="AlphaFoldDB" id="A0A9R1U826"/>
<dbReference type="GeneID" id="105271127"/>